<feature type="compositionally biased region" description="Low complexity" evidence="1">
    <location>
        <begin position="215"/>
        <end position="225"/>
    </location>
</feature>
<feature type="compositionally biased region" description="Basic and acidic residues" evidence="1">
    <location>
        <begin position="561"/>
        <end position="570"/>
    </location>
</feature>
<feature type="compositionally biased region" description="Low complexity" evidence="1">
    <location>
        <begin position="150"/>
        <end position="168"/>
    </location>
</feature>
<evidence type="ECO:0008006" key="3">
    <source>
        <dbReference type="Google" id="ProtNLM"/>
    </source>
</evidence>
<feature type="compositionally biased region" description="Basic and acidic residues" evidence="1">
    <location>
        <begin position="114"/>
        <end position="125"/>
    </location>
</feature>
<gene>
    <name evidence="2" type="ORF">BN1205_068685</name>
</gene>
<dbReference type="InterPro" id="IPR011051">
    <property type="entry name" value="RmlC_Cupin_sf"/>
</dbReference>
<feature type="region of interest" description="Disordered" evidence="1">
    <location>
        <begin position="461"/>
        <end position="575"/>
    </location>
</feature>
<feature type="region of interest" description="Disordered" evidence="1">
    <location>
        <begin position="1"/>
        <end position="168"/>
    </location>
</feature>
<feature type="region of interest" description="Disordered" evidence="1">
    <location>
        <begin position="304"/>
        <end position="443"/>
    </location>
</feature>
<feature type="compositionally biased region" description="Polar residues" evidence="1">
    <location>
        <begin position="128"/>
        <end position="142"/>
    </location>
</feature>
<dbReference type="Gene3D" id="2.60.120.10">
    <property type="entry name" value="Jelly Rolls"/>
    <property type="match status" value="1"/>
</dbReference>
<evidence type="ECO:0000313" key="2">
    <source>
        <dbReference type="EMBL" id="CEL76385.1"/>
    </source>
</evidence>
<dbReference type="AlphaFoldDB" id="A0A0F7V1M2"/>
<organism evidence="2">
    <name type="scientific">Toxoplasma gondii (strain ATCC 50861 / VEG)</name>
    <dbReference type="NCBI Taxonomy" id="432359"/>
    <lineage>
        <taxon>Eukaryota</taxon>
        <taxon>Sar</taxon>
        <taxon>Alveolata</taxon>
        <taxon>Apicomplexa</taxon>
        <taxon>Conoidasida</taxon>
        <taxon>Coccidia</taxon>
        <taxon>Eucoccidiorida</taxon>
        <taxon>Eimeriorina</taxon>
        <taxon>Sarcocystidae</taxon>
        <taxon>Toxoplasma</taxon>
    </lineage>
</organism>
<feature type="compositionally biased region" description="Low complexity" evidence="1">
    <location>
        <begin position="38"/>
        <end position="48"/>
    </location>
</feature>
<evidence type="ECO:0000256" key="1">
    <source>
        <dbReference type="SAM" id="MobiDB-lite"/>
    </source>
</evidence>
<dbReference type="InterPro" id="IPR014710">
    <property type="entry name" value="RmlC-like_jellyroll"/>
</dbReference>
<feature type="region of interest" description="Disordered" evidence="1">
    <location>
        <begin position="185"/>
        <end position="248"/>
    </location>
</feature>
<feature type="region of interest" description="Disordered" evidence="1">
    <location>
        <begin position="745"/>
        <end position="769"/>
    </location>
</feature>
<protein>
    <recommendedName>
        <fullName evidence="3">Cupin domain-containing protein</fullName>
    </recommendedName>
</protein>
<feature type="compositionally biased region" description="Pro residues" evidence="1">
    <location>
        <begin position="465"/>
        <end position="474"/>
    </location>
</feature>
<feature type="compositionally biased region" description="Basic and acidic residues" evidence="1">
    <location>
        <begin position="94"/>
        <end position="104"/>
    </location>
</feature>
<sequence>MEGGSARSALSPDAPAQAVAAREEIPCGDEAGIHTPDGAALLVAGALGSNRPEGDRSRALATKGETARKEAPGPSLENDHTDGMVEAAQSCEESETRSPWDLEKTGGSLPVDEGPDREANEDHYTHVLTKSLSSMQGDSSPRLSVASLFPSSSAPDSVPSSLFPSSSSCSFFQKRNARRSLSFAAPVFPSGDDEAASSDSRRIPSPPAFPDGDVDSSAAPAAPQADARRAGGRTPEGRRRLGSLPARDLLPRASAAPLFPGSWSCVEATSVSPSRASSQLLFSAFSPASPSPIVGDDCLSVSRREGDASEALLTSPGFASASPETAHSDRGAARGLAPAPTADAASPGGVETGAAKVSQEETQRTVFPSDFALSEVDLPSQLRGNSEDTGNGETRGLAREFPQQPGRMRWPSLALGAPRRRRAGSSVCPGDAGRDAEAEGASLSRWMFVLSEAEWRARMKGASCPLPPSFPPADAPASCAKRETRTRGESADRGDSGDTRERREAEDRGQTRANGGREASDSEGEPRADGEEPIERGEEDAPRMEKTSEGERSSSASAKPLPRDDPRDGEEATCEEALAATEEEASCLAEAPATSTCSAASTLEVCRSRSAPVPGKETAFEEEKRCPSCERRRRELPLVSGVPPSGFAAWPLFSTATLASSVQMIACPASISPGALPWKLHLSTAVFMFVLEGSGVLQVTEGETERDFPFETRAALSVPPLTPYRVLAASAQPLLLLVCHAPPPSEDADAPHGATDSQRATEAADERGS</sequence>
<reference evidence="2" key="1">
    <citation type="journal article" date="2015" name="PLoS ONE">
        <title>Comprehensive Evaluation of Toxoplasma gondii VEG and Neospora caninum LIV Genomes with Tachyzoite Stage Transcriptome and Proteome Defines Novel Transcript Features.</title>
        <authorList>
            <person name="Ramaprasad A."/>
            <person name="Mourier T."/>
            <person name="Naeem R."/>
            <person name="Malas T.B."/>
            <person name="Moussa E."/>
            <person name="Panigrahi A."/>
            <person name="Vermont S.J."/>
            <person name="Otto T.D."/>
            <person name="Wastling J."/>
            <person name="Pain A."/>
        </authorList>
    </citation>
    <scope>NUCLEOTIDE SEQUENCE</scope>
    <source>
        <strain evidence="2">VEG</strain>
    </source>
</reference>
<name>A0A0F7V1M2_TOXGV</name>
<feature type="compositionally biased region" description="Polar residues" evidence="1">
    <location>
        <begin position="382"/>
        <end position="392"/>
    </location>
</feature>
<accession>A0A0F7V1M2</accession>
<proteinExistence type="predicted"/>
<feature type="compositionally biased region" description="Basic and acidic residues" evidence="1">
    <location>
        <begin position="480"/>
        <end position="510"/>
    </location>
</feature>
<feature type="compositionally biased region" description="Basic and acidic residues" evidence="1">
    <location>
        <begin position="518"/>
        <end position="552"/>
    </location>
</feature>
<dbReference type="EMBL" id="LN714500">
    <property type="protein sequence ID" value="CEL76385.1"/>
    <property type="molecule type" value="Genomic_DNA"/>
</dbReference>
<dbReference type="SUPFAM" id="SSF51182">
    <property type="entry name" value="RmlC-like cupins"/>
    <property type="match status" value="1"/>
</dbReference>
<feature type="compositionally biased region" description="Basic and acidic residues" evidence="1">
    <location>
        <begin position="65"/>
        <end position="83"/>
    </location>
</feature>